<organism evidence="2">
    <name type="scientific">Craspedostauros australis</name>
    <dbReference type="NCBI Taxonomy" id="1486917"/>
    <lineage>
        <taxon>Eukaryota</taxon>
        <taxon>Sar</taxon>
        <taxon>Stramenopiles</taxon>
        <taxon>Ochrophyta</taxon>
        <taxon>Bacillariophyta</taxon>
        <taxon>Bacillariophyceae</taxon>
        <taxon>Bacillariophycidae</taxon>
        <taxon>Naviculales</taxon>
        <taxon>Naviculaceae</taxon>
        <taxon>Craspedostauros</taxon>
    </lineage>
</organism>
<gene>
    <name evidence="2" type="ORF">CAUS1442_LOCUS14876</name>
</gene>
<sequence length="129" mass="13557">MAFEPPNAAERRKEIGGGKSRTGTGEAQPKRAKTSTSNKPSARSENHGQAADASVVAKPGDGEQSRSDTERRGEINGGTTCKESGEKKTESKTTHEANGKNGKAAATDEKAIDASLLLDFQRTAESSPR</sequence>
<feature type="compositionally biased region" description="Basic and acidic residues" evidence="1">
    <location>
        <begin position="83"/>
        <end position="98"/>
    </location>
</feature>
<name>A0A7S0F6X3_9STRA</name>
<dbReference type="EMBL" id="HBEF01024091">
    <property type="protein sequence ID" value="CAD8342741.1"/>
    <property type="molecule type" value="Transcribed_RNA"/>
</dbReference>
<proteinExistence type="predicted"/>
<feature type="region of interest" description="Disordered" evidence="1">
    <location>
        <begin position="1"/>
        <end position="109"/>
    </location>
</feature>
<reference evidence="2" key="1">
    <citation type="submission" date="2021-01" db="EMBL/GenBank/DDBJ databases">
        <authorList>
            <person name="Corre E."/>
            <person name="Pelletier E."/>
            <person name="Niang G."/>
            <person name="Scheremetjew M."/>
            <person name="Finn R."/>
            <person name="Kale V."/>
            <person name="Holt S."/>
            <person name="Cochrane G."/>
            <person name="Meng A."/>
            <person name="Brown T."/>
            <person name="Cohen L."/>
        </authorList>
    </citation>
    <scope>NUCLEOTIDE SEQUENCE</scope>
    <source>
        <strain evidence="2">CCMP3328</strain>
    </source>
</reference>
<feature type="compositionally biased region" description="Basic and acidic residues" evidence="1">
    <location>
        <begin position="60"/>
        <end position="74"/>
    </location>
</feature>
<accession>A0A7S0F6X3</accession>
<evidence type="ECO:0000313" key="2">
    <source>
        <dbReference type="EMBL" id="CAD8342741.1"/>
    </source>
</evidence>
<evidence type="ECO:0000256" key="1">
    <source>
        <dbReference type="SAM" id="MobiDB-lite"/>
    </source>
</evidence>
<feature type="compositionally biased region" description="Polar residues" evidence="1">
    <location>
        <begin position="34"/>
        <end position="43"/>
    </location>
</feature>
<protein>
    <submittedName>
        <fullName evidence="2">Uncharacterized protein</fullName>
    </submittedName>
</protein>
<dbReference type="AlphaFoldDB" id="A0A7S0F6X3"/>